<sequence>MEDLIMSETTGVGRRAKRFLTPSNKYEIWLQLVRQEVTIAEAAANHQVDRTTIMRIRTVAKEGALAALAASKPGTAARQRDYELEAAKAENARLSEALKEMAVRLTLVEGKGRWG</sequence>
<evidence type="ECO:0008006" key="3">
    <source>
        <dbReference type="Google" id="ProtNLM"/>
    </source>
</evidence>
<dbReference type="EMBL" id="LQPH01000109">
    <property type="protein sequence ID" value="ORW24567.1"/>
    <property type="molecule type" value="Genomic_DNA"/>
</dbReference>
<accession>A0A1X1ZMJ2</accession>
<gene>
    <name evidence="1" type="ORF">AWC17_03225</name>
</gene>
<evidence type="ECO:0000313" key="2">
    <source>
        <dbReference type="Proteomes" id="UP000193781"/>
    </source>
</evidence>
<dbReference type="AlphaFoldDB" id="A0A1X1ZMJ2"/>
<protein>
    <recommendedName>
        <fullName evidence="3">Transposase</fullName>
    </recommendedName>
</protein>
<name>A0A1X1ZMJ2_9MYCO</name>
<evidence type="ECO:0000313" key="1">
    <source>
        <dbReference type="EMBL" id="ORW24567.1"/>
    </source>
</evidence>
<proteinExistence type="predicted"/>
<keyword evidence="2" id="KW-1185">Reference proteome</keyword>
<organism evidence="1 2">
    <name type="scientific">Mycobacterium nebraskense</name>
    <dbReference type="NCBI Taxonomy" id="244292"/>
    <lineage>
        <taxon>Bacteria</taxon>
        <taxon>Bacillati</taxon>
        <taxon>Actinomycetota</taxon>
        <taxon>Actinomycetes</taxon>
        <taxon>Mycobacteriales</taxon>
        <taxon>Mycobacteriaceae</taxon>
        <taxon>Mycobacterium</taxon>
    </lineage>
</organism>
<comment type="caution">
    <text evidence="1">The sequence shown here is derived from an EMBL/GenBank/DDBJ whole genome shotgun (WGS) entry which is preliminary data.</text>
</comment>
<dbReference type="Proteomes" id="UP000193781">
    <property type="component" value="Unassembled WGS sequence"/>
</dbReference>
<reference evidence="1 2" key="1">
    <citation type="submission" date="2016-01" db="EMBL/GenBank/DDBJ databases">
        <title>The new phylogeny of the genus Mycobacterium.</title>
        <authorList>
            <person name="Tarcisio F."/>
            <person name="Conor M."/>
            <person name="Antonella G."/>
            <person name="Elisabetta G."/>
            <person name="Giulia F.S."/>
            <person name="Sara T."/>
            <person name="Anna F."/>
            <person name="Clotilde B."/>
            <person name="Roberto B."/>
            <person name="Veronica D.S."/>
            <person name="Fabio R."/>
            <person name="Monica P."/>
            <person name="Olivier J."/>
            <person name="Enrico T."/>
            <person name="Nicola S."/>
        </authorList>
    </citation>
    <scope>NUCLEOTIDE SEQUENCE [LARGE SCALE GENOMIC DNA]</scope>
    <source>
        <strain evidence="1 2">DSM 44803</strain>
    </source>
</reference>